<proteinExistence type="inferred from homology"/>
<dbReference type="PANTHER" id="PTHR43639">
    <property type="entry name" value="OXIDOREDUCTASE, SHORT-CHAIN DEHYDROGENASE/REDUCTASE FAMILY (AFU_ORTHOLOGUE AFUA_5G02870)"/>
    <property type="match status" value="1"/>
</dbReference>
<protein>
    <submittedName>
        <fullName evidence="4">SDR family oxidoreductase</fullName>
    </submittedName>
</protein>
<organism evidence="4 5">
    <name type="scientific">Frondihabitans peucedani</name>
    <dbReference type="NCBI Taxonomy" id="598626"/>
    <lineage>
        <taxon>Bacteria</taxon>
        <taxon>Bacillati</taxon>
        <taxon>Actinomycetota</taxon>
        <taxon>Actinomycetes</taxon>
        <taxon>Micrococcales</taxon>
        <taxon>Microbacteriaceae</taxon>
        <taxon>Frondihabitans</taxon>
    </lineage>
</organism>
<evidence type="ECO:0000259" key="3">
    <source>
        <dbReference type="SMART" id="SM00822"/>
    </source>
</evidence>
<dbReference type="InterPro" id="IPR020904">
    <property type="entry name" value="Sc_DH/Rdtase_CS"/>
</dbReference>
<name>A0ABP8E1Y8_9MICO</name>
<dbReference type="RefSeq" id="WP_344794875.1">
    <property type="nucleotide sequence ID" value="NZ_BAABAU010000001.1"/>
</dbReference>
<dbReference type="InterPro" id="IPR002347">
    <property type="entry name" value="SDR_fam"/>
</dbReference>
<dbReference type="Gene3D" id="3.40.50.720">
    <property type="entry name" value="NAD(P)-binding Rossmann-like Domain"/>
    <property type="match status" value="1"/>
</dbReference>
<dbReference type="PRINTS" id="PR00081">
    <property type="entry name" value="GDHRDH"/>
</dbReference>
<evidence type="ECO:0000313" key="5">
    <source>
        <dbReference type="Proteomes" id="UP001501594"/>
    </source>
</evidence>
<dbReference type="SMART" id="SM00822">
    <property type="entry name" value="PKS_KR"/>
    <property type="match status" value="1"/>
</dbReference>
<gene>
    <name evidence="4" type="ORF">GCM10022256_16310</name>
</gene>
<sequence>MEFENDRVLVTGVGQAGSLGHEIAVAFSKLGAYVVASGRSAKAEQELLDVVGPDRTKFIQVDLLDPGSARDLARRAGDVTILVNNAATIEAGSTSSITDDGFDAMFAVNVKAAHQLVAELQPGMARAQRGSIVNISSIGAKLGTPGRAAYAASKAALESLTRSWGVEFASDGITVNAVAPGPLLNPRLRAAGGAAIAAAGSTVPAGRPVRTREVADVVVFLASQKARYATGSTLALDGGRTVI</sequence>
<keyword evidence="5" id="KW-1185">Reference proteome</keyword>
<dbReference type="InterPro" id="IPR036291">
    <property type="entry name" value="NAD(P)-bd_dom_sf"/>
</dbReference>
<dbReference type="SUPFAM" id="SSF51735">
    <property type="entry name" value="NAD(P)-binding Rossmann-fold domains"/>
    <property type="match status" value="1"/>
</dbReference>
<dbReference type="InterPro" id="IPR057326">
    <property type="entry name" value="KR_dom"/>
</dbReference>
<reference evidence="5" key="1">
    <citation type="journal article" date="2019" name="Int. J. Syst. Evol. Microbiol.">
        <title>The Global Catalogue of Microorganisms (GCM) 10K type strain sequencing project: providing services to taxonomists for standard genome sequencing and annotation.</title>
        <authorList>
            <consortium name="The Broad Institute Genomics Platform"/>
            <consortium name="The Broad Institute Genome Sequencing Center for Infectious Disease"/>
            <person name="Wu L."/>
            <person name="Ma J."/>
        </authorList>
    </citation>
    <scope>NUCLEOTIDE SEQUENCE [LARGE SCALE GENOMIC DNA]</scope>
    <source>
        <strain evidence="5">JCM 17442</strain>
    </source>
</reference>
<comment type="similarity">
    <text evidence="1">Belongs to the short-chain dehydrogenases/reductases (SDR) family.</text>
</comment>
<keyword evidence="2" id="KW-0560">Oxidoreductase</keyword>
<dbReference type="PRINTS" id="PR00080">
    <property type="entry name" value="SDRFAMILY"/>
</dbReference>
<comment type="caution">
    <text evidence="4">The sequence shown here is derived from an EMBL/GenBank/DDBJ whole genome shotgun (WGS) entry which is preliminary data.</text>
</comment>
<dbReference type="Pfam" id="PF13561">
    <property type="entry name" value="adh_short_C2"/>
    <property type="match status" value="1"/>
</dbReference>
<dbReference type="PANTHER" id="PTHR43639:SF1">
    <property type="entry name" value="SHORT-CHAIN DEHYDROGENASE_REDUCTASE FAMILY PROTEIN"/>
    <property type="match status" value="1"/>
</dbReference>
<dbReference type="EMBL" id="BAABAU010000001">
    <property type="protein sequence ID" value="GAA4266019.1"/>
    <property type="molecule type" value="Genomic_DNA"/>
</dbReference>
<dbReference type="Proteomes" id="UP001501594">
    <property type="component" value="Unassembled WGS sequence"/>
</dbReference>
<evidence type="ECO:0000256" key="1">
    <source>
        <dbReference type="ARBA" id="ARBA00006484"/>
    </source>
</evidence>
<accession>A0ABP8E1Y8</accession>
<evidence type="ECO:0000256" key="2">
    <source>
        <dbReference type="ARBA" id="ARBA00023002"/>
    </source>
</evidence>
<dbReference type="CDD" id="cd05233">
    <property type="entry name" value="SDR_c"/>
    <property type="match status" value="1"/>
</dbReference>
<dbReference type="PROSITE" id="PS00061">
    <property type="entry name" value="ADH_SHORT"/>
    <property type="match status" value="1"/>
</dbReference>
<feature type="domain" description="Ketoreductase" evidence="3">
    <location>
        <begin position="6"/>
        <end position="181"/>
    </location>
</feature>
<evidence type="ECO:0000313" key="4">
    <source>
        <dbReference type="EMBL" id="GAA4266019.1"/>
    </source>
</evidence>